<dbReference type="Proteomes" id="UP000280292">
    <property type="component" value="Unassembled WGS sequence"/>
</dbReference>
<sequence>MNMENTSISSISSQKTKSKKQQISVTIQPELLIKLDKLASALGQSRASMINIAIYNVIENGLEINKTNQLGS</sequence>
<protein>
    <submittedName>
        <fullName evidence="2">Uncharacterized protein</fullName>
    </submittedName>
</protein>
<dbReference type="RefSeq" id="WP_122293624.1">
    <property type="nucleotide sequence ID" value="NZ_RBNR01000220.1"/>
</dbReference>
<proteinExistence type="predicted"/>
<accession>A0A3M2VT87</accession>
<reference evidence="2 3" key="1">
    <citation type="submission" date="2018-08" db="EMBL/GenBank/DDBJ databases">
        <title>Recombination of ecologically and evolutionarily significant loci maintains genetic cohesion in the Pseudomonas syringae species complex.</title>
        <authorList>
            <person name="Dillon M."/>
            <person name="Thakur S."/>
            <person name="Almeida R.N.D."/>
            <person name="Weir B.S."/>
            <person name="Guttman D.S."/>
        </authorList>
    </citation>
    <scope>NUCLEOTIDE SEQUENCE [LARGE SCALE GENOMIC DNA]</scope>
    <source>
        <strain evidence="2 3">ICMP 3883</strain>
    </source>
</reference>
<feature type="compositionally biased region" description="Low complexity" evidence="1">
    <location>
        <begin position="1"/>
        <end position="15"/>
    </location>
</feature>
<dbReference type="GO" id="GO:0006355">
    <property type="term" value="P:regulation of DNA-templated transcription"/>
    <property type="evidence" value="ECO:0007669"/>
    <property type="project" value="InterPro"/>
</dbReference>
<evidence type="ECO:0000256" key="1">
    <source>
        <dbReference type="SAM" id="MobiDB-lite"/>
    </source>
</evidence>
<comment type="caution">
    <text evidence="2">The sequence shown here is derived from an EMBL/GenBank/DDBJ whole genome shotgun (WGS) entry which is preliminary data.</text>
</comment>
<evidence type="ECO:0000313" key="2">
    <source>
        <dbReference type="EMBL" id="RML42263.1"/>
    </source>
</evidence>
<evidence type="ECO:0000313" key="3">
    <source>
        <dbReference type="Proteomes" id="UP000280292"/>
    </source>
</evidence>
<organism evidence="2 3">
    <name type="scientific">Pseudomonas syringae pv. ribicola</name>
    <dbReference type="NCBI Taxonomy" id="55398"/>
    <lineage>
        <taxon>Bacteria</taxon>
        <taxon>Pseudomonadati</taxon>
        <taxon>Pseudomonadota</taxon>
        <taxon>Gammaproteobacteria</taxon>
        <taxon>Pseudomonadales</taxon>
        <taxon>Pseudomonadaceae</taxon>
        <taxon>Pseudomonas</taxon>
    </lineage>
</organism>
<gene>
    <name evidence="2" type="ORF">ALQ95_200054</name>
</gene>
<dbReference type="EMBL" id="RBNR01000220">
    <property type="protein sequence ID" value="RML42263.1"/>
    <property type="molecule type" value="Genomic_DNA"/>
</dbReference>
<feature type="region of interest" description="Disordered" evidence="1">
    <location>
        <begin position="1"/>
        <end position="22"/>
    </location>
</feature>
<name>A0A3M2VT87_PSESI</name>
<dbReference type="AlphaFoldDB" id="A0A3M2VT87"/>